<dbReference type="GO" id="GO:0030295">
    <property type="term" value="F:protein kinase activator activity"/>
    <property type="evidence" value="ECO:0007669"/>
    <property type="project" value="TreeGrafter"/>
</dbReference>
<dbReference type="Gene3D" id="3.30.565.10">
    <property type="entry name" value="Histidine kinase-like ATPase, C-terminal domain"/>
    <property type="match status" value="1"/>
</dbReference>
<evidence type="ECO:0000256" key="4">
    <source>
        <dbReference type="ARBA" id="ARBA00022777"/>
    </source>
</evidence>
<dbReference type="PROSITE" id="PS50005">
    <property type="entry name" value="TPR"/>
    <property type="match status" value="1"/>
</dbReference>
<dbReference type="Pfam" id="PF13424">
    <property type="entry name" value="TPR_12"/>
    <property type="match status" value="1"/>
</dbReference>
<comment type="catalytic activity">
    <reaction evidence="1">
        <text>ATP + protein L-histidine = ADP + protein N-phospho-L-histidine.</text>
        <dbReference type="EC" id="2.7.13.3"/>
    </reaction>
</comment>
<dbReference type="GO" id="GO:0000156">
    <property type="term" value="F:phosphorelay response regulator activity"/>
    <property type="evidence" value="ECO:0007669"/>
    <property type="project" value="TreeGrafter"/>
</dbReference>
<dbReference type="SUPFAM" id="SSF55874">
    <property type="entry name" value="ATPase domain of HSP90 chaperone/DNA topoisomerase II/histidine kinase"/>
    <property type="match status" value="1"/>
</dbReference>
<organism evidence="9 10">
    <name type="scientific">Marivirga tractuosa (strain ATCC 23168 / DSM 4126 / NBRC 15989 / NCIMB 1408 / VKM B-1430 / H-43)</name>
    <name type="common">Microscilla tractuosa</name>
    <name type="synonym">Flexibacter tractuosus</name>
    <dbReference type="NCBI Taxonomy" id="643867"/>
    <lineage>
        <taxon>Bacteria</taxon>
        <taxon>Pseudomonadati</taxon>
        <taxon>Bacteroidota</taxon>
        <taxon>Cytophagia</taxon>
        <taxon>Cytophagales</taxon>
        <taxon>Marivirgaceae</taxon>
        <taxon>Marivirga</taxon>
    </lineage>
</organism>
<keyword evidence="10" id="KW-1185">Reference proteome</keyword>
<dbReference type="Proteomes" id="UP000008720">
    <property type="component" value="Chromosome"/>
</dbReference>
<gene>
    <name evidence="9" type="ordered locus">Ftrac_0075</name>
</gene>
<feature type="domain" description="Histidine kinase" evidence="8">
    <location>
        <begin position="651"/>
        <end position="866"/>
    </location>
</feature>
<dbReference type="AlphaFoldDB" id="E4TVF7"/>
<dbReference type="GO" id="GO:0007234">
    <property type="term" value="P:osmosensory signaling via phosphorelay pathway"/>
    <property type="evidence" value="ECO:0007669"/>
    <property type="project" value="TreeGrafter"/>
</dbReference>
<name>E4TVF7_MARTH</name>
<dbReference type="InterPro" id="IPR005467">
    <property type="entry name" value="His_kinase_dom"/>
</dbReference>
<evidence type="ECO:0000256" key="5">
    <source>
        <dbReference type="PROSITE-ProRule" id="PRU00339"/>
    </source>
</evidence>
<keyword evidence="7" id="KW-0812">Transmembrane</keyword>
<proteinExistence type="predicted"/>
<keyword evidence="4 9" id="KW-0418">Kinase</keyword>
<evidence type="ECO:0000256" key="6">
    <source>
        <dbReference type="SAM" id="Coils"/>
    </source>
</evidence>
<dbReference type="eggNOG" id="COG2205">
    <property type="taxonomic scope" value="Bacteria"/>
</dbReference>
<dbReference type="Gene3D" id="1.25.40.10">
    <property type="entry name" value="Tetratricopeptide repeat domain"/>
    <property type="match status" value="3"/>
</dbReference>
<keyword evidence="3" id="KW-0808">Transferase</keyword>
<evidence type="ECO:0000256" key="1">
    <source>
        <dbReference type="ARBA" id="ARBA00000085"/>
    </source>
</evidence>
<evidence type="ECO:0000259" key="8">
    <source>
        <dbReference type="PROSITE" id="PS50109"/>
    </source>
</evidence>
<evidence type="ECO:0000256" key="2">
    <source>
        <dbReference type="ARBA" id="ARBA00012438"/>
    </source>
</evidence>
<dbReference type="SMART" id="SM00387">
    <property type="entry name" value="HATPase_c"/>
    <property type="match status" value="1"/>
</dbReference>
<dbReference type="HOGENOM" id="CLU_326478_0_0_10"/>
<dbReference type="PANTHER" id="PTHR42878:SF15">
    <property type="entry name" value="BACTERIOPHYTOCHROME"/>
    <property type="match status" value="1"/>
</dbReference>
<dbReference type="GO" id="GO:0000155">
    <property type="term" value="F:phosphorelay sensor kinase activity"/>
    <property type="evidence" value="ECO:0007669"/>
    <property type="project" value="InterPro"/>
</dbReference>
<evidence type="ECO:0000313" key="9">
    <source>
        <dbReference type="EMBL" id="ADR20089.1"/>
    </source>
</evidence>
<dbReference type="PANTHER" id="PTHR42878">
    <property type="entry name" value="TWO-COMPONENT HISTIDINE KINASE"/>
    <property type="match status" value="1"/>
</dbReference>
<keyword evidence="7" id="KW-1133">Transmembrane helix</keyword>
<dbReference type="InterPro" id="IPR050351">
    <property type="entry name" value="BphY/WalK/GraS-like"/>
</dbReference>
<dbReference type="EMBL" id="CP002349">
    <property type="protein sequence ID" value="ADR20089.1"/>
    <property type="molecule type" value="Genomic_DNA"/>
</dbReference>
<evidence type="ECO:0000313" key="10">
    <source>
        <dbReference type="Proteomes" id="UP000008720"/>
    </source>
</evidence>
<evidence type="ECO:0000256" key="7">
    <source>
        <dbReference type="SAM" id="Phobius"/>
    </source>
</evidence>
<dbReference type="InterPro" id="IPR003594">
    <property type="entry name" value="HATPase_dom"/>
</dbReference>
<dbReference type="EC" id="2.7.13.3" evidence="2"/>
<reference evidence="9 10" key="1">
    <citation type="journal article" date="2011" name="Stand. Genomic Sci.">
        <title>Complete genome sequence of Marivirga tractuosa type strain (H-43).</title>
        <authorList>
            <person name="Pagani I."/>
            <person name="Chertkov O."/>
            <person name="Lapidus A."/>
            <person name="Lucas S."/>
            <person name="Del Rio T.G."/>
            <person name="Tice H."/>
            <person name="Copeland A."/>
            <person name="Cheng J.F."/>
            <person name="Nolan M."/>
            <person name="Saunders E."/>
            <person name="Pitluck S."/>
            <person name="Held B."/>
            <person name="Goodwin L."/>
            <person name="Liolios K."/>
            <person name="Ovchinikova G."/>
            <person name="Ivanova N."/>
            <person name="Mavromatis K."/>
            <person name="Pati A."/>
            <person name="Chen A."/>
            <person name="Palaniappan K."/>
            <person name="Land M."/>
            <person name="Hauser L."/>
            <person name="Jeffries C.D."/>
            <person name="Detter J.C."/>
            <person name="Han C."/>
            <person name="Tapia R."/>
            <person name="Ngatchou-Djao O.D."/>
            <person name="Rohde M."/>
            <person name="Goker M."/>
            <person name="Spring S."/>
            <person name="Sikorski J."/>
            <person name="Woyke T."/>
            <person name="Bristow J."/>
            <person name="Eisen J.A."/>
            <person name="Markowitz V."/>
            <person name="Hugenholtz P."/>
            <person name="Klenk H.P."/>
            <person name="Kyrpides N.C."/>
        </authorList>
    </citation>
    <scope>NUCLEOTIDE SEQUENCE [LARGE SCALE GENOMIC DNA]</scope>
    <source>
        <strain evidence="10">ATCC 23168 / DSM 4126 / NBRC 15989 / NCIMB 1408 / VKM B-1430 / H-43</strain>
    </source>
</reference>
<dbReference type="InterPro" id="IPR036097">
    <property type="entry name" value="HisK_dim/P_sf"/>
</dbReference>
<dbReference type="InterPro" id="IPR004358">
    <property type="entry name" value="Sig_transdc_His_kin-like_C"/>
</dbReference>
<dbReference type="InterPro" id="IPR011990">
    <property type="entry name" value="TPR-like_helical_dom_sf"/>
</dbReference>
<dbReference type="STRING" id="643867.Ftrac_0075"/>
<evidence type="ECO:0000256" key="3">
    <source>
        <dbReference type="ARBA" id="ARBA00022679"/>
    </source>
</evidence>
<keyword evidence="7" id="KW-0472">Membrane</keyword>
<keyword evidence="6" id="KW-0175">Coiled coil</keyword>
<dbReference type="OrthoDB" id="9803982at2"/>
<dbReference type="PRINTS" id="PR00344">
    <property type="entry name" value="BCTRLSENSOR"/>
</dbReference>
<feature type="transmembrane region" description="Helical" evidence="7">
    <location>
        <begin position="561"/>
        <end position="582"/>
    </location>
</feature>
<dbReference type="InterPro" id="IPR019734">
    <property type="entry name" value="TPR_rpt"/>
</dbReference>
<dbReference type="Pfam" id="PF02518">
    <property type="entry name" value="HATPase_c"/>
    <property type="match status" value="1"/>
</dbReference>
<dbReference type="SUPFAM" id="SSF47384">
    <property type="entry name" value="Homodimeric domain of signal transducing histidine kinase"/>
    <property type="match status" value="1"/>
</dbReference>
<dbReference type="KEGG" id="mtt:Ftrac_0075"/>
<feature type="repeat" description="TPR" evidence="5">
    <location>
        <begin position="79"/>
        <end position="112"/>
    </location>
</feature>
<dbReference type="InterPro" id="IPR036890">
    <property type="entry name" value="HATPase_C_sf"/>
</dbReference>
<feature type="coiled-coil region" evidence="6">
    <location>
        <begin position="585"/>
        <end position="633"/>
    </location>
</feature>
<accession>E4TVF7</accession>
<sequence>MKISILHITKCKQILLIFLIFIASTALYCQDKTASSDSTLSDLLKRSEESWHSNIPKAQKLAKEAFSMVSTKTPPELRAEAFTQYGISFYTDLNYDSAIHYYEKATKIAIDNNLEVYKYLATTTTAMEKTGRFMDAIEMLEKRINNVETNVVELFNLLMFKLSASTSVGLTEKSDSIIHIADSLILQIDSEKSQRRLNKMKGKYYHLTAQYQKSDSIFKELLYYNSTVNNQMNIAELYLLLAQNAMEVSNYNKSSDLLIKSQAIYDSLGYEFGQASIDLFTGMLLSWMGKYNDASEYIFKSLEVFEQSNNRNEIMIAYYELGWIFYSMQMNDRAKKYLDQSLSMAKKIYNIKYLGNIHNTYASLYSDLEKLDSAIIHFDSSVHYHEITKNIRSLSAVKFNKAIVLEKLGKKKAALDLYRYSYNVDKNLHNEIGLVVGEWVLGEYFRKIGNYDSAIYYFELGQKRAEKLGEKNYLLKISQSQAQIASNKGDFEKSHRLLQKALKIQEELFQENKTLELATLETAYDLKSKEKELALLNLQRKNNEQTIAINKKTIESQRNTLIVLVIGILTLLILSYIIFRYLKIKTKTNRQLRELNFEIQEKQEEIMAQSEELQEANDQVNQLNQFLEKRVKERTLALEDALSELDHFFYRASHDFRGPLTTLMGLVGISKSYNLSEEAGHLFKQVNYTVKKLDSMVQKLQAVSFLGDFENLKAPQTLDLKLEIKKIANAVIDKKVDDGVNYNCELQIECETESILFYPVILQICISNLIENSLVFNNSNKIEILVEATTKDEQLILSVHDNGIGISKDSQDEIFNMFKRTAQTSTGNGLGLYLVKKAVEKLDGKIQLKSDSRIGSIFTLIFPLSQIEPAFNNKNKKVYTPE</sequence>
<dbReference type="eggNOG" id="COG0457">
    <property type="taxonomic scope" value="Bacteria"/>
</dbReference>
<dbReference type="PROSITE" id="PS50109">
    <property type="entry name" value="HIS_KIN"/>
    <property type="match status" value="1"/>
</dbReference>
<keyword evidence="5" id="KW-0802">TPR repeat</keyword>
<protein>
    <recommendedName>
        <fullName evidence="2">histidine kinase</fullName>
        <ecNumber evidence="2">2.7.13.3</ecNumber>
    </recommendedName>
</protein>
<dbReference type="Gene3D" id="1.10.287.130">
    <property type="match status" value="1"/>
</dbReference>
<dbReference type="SMART" id="SM00028">
    <property type="entry name" value="TPR"/>
    <property type="match status" value="8"/>
</dbReference>
<dbReference type="RefSeq" id="WP_013452240.1">
    <property type="nucleotide sequence ID" value="NC_014759.1"/>
</dbReference>
<dbReference type="SUPFAM" id="SSF48452">
    <property type="entry name" value="TPR-like"/>
    <property type="match status" value="3"/>
</dbReference>